<comment type="caution">
    <text evidence="1">The sequence shown here is derived from an EMBL/GenBank/DDBJ whole genome shotgun (WGS) entry which is preliminary data.</text>
</comment>
<protein>
    <submittedName>
        <fullName evidence="1">Uncharacterized protein</fullName>
    </submittedName>
</protein>
<accession>A0ABS3Z3V9</accession>
<evidence type="ECO:0000313" key="1">
    <source>
        <dbReference type="EMBL" id="MBO9204844.1"/>
    </source>
</evidence>
<reference evidence="1 2" key="1">
    <citation type="submission" date="2021-03" db="EMBL/GenBank/DDBJ databases">
        <title>Assistant Professor.</title>
        <authorList>
            <person name="Huq M.A."/>
        </authorList>
    </citation>
    <scope>NUCLEOTIDE SEQUENCE [LARGE SCALE GENOMIC DNA]</scope>
    <source>
        <strain evidence="1 2">MAH-29</strain>
    </source>
</reference>
<sequence length="234" mass="27528">MTEELRSAIEKLYQTFAIYPCKPTMEGCPCCVSAADKEIIHSKPLKQLEEDDLARYARKAMTTWGDTEDYKHYLPRIFELMATTGFIVDTFIVLGKLEYGQWKNWPENEKDAIVSFLLAWWPDLVKNSSRFDKVTFVEICKLTHDIDKLLNCWTISFDDNSFNNFVELVYDYYNDLTGKRKEFKVLNDETIKKIIDWIKKNSTVFEAGFFHYEGKDKKFAEKVSATLYVFERMA</sequence>
<gene>
    <name evidence="1" type="ORF">J7I42_31430</name>
</gene>
<evidence type="ECO:0000313" key="2">
    <source>
        <dbReference type="Proteomes" id="UP000677244"/>
    </source>
</evidence>
<dbReference type="EMBL" id="JAGHKO010000017">
    <property type="protein sequence ID" value="MBO9204844.1"/>
    <property type="molecule type" value="Genomic_DNA"/>
</dbReference>
<name>A0ABS3Z3V9_9BACT</name>
<keyword evidence="2" id="KW-1185">Reference proteome</keyword>
<dbReference type="RefSeq" id="WP_209143823.1">
    <property type="nucleotide sequence ID" value="NZ_JAGHKO010000017.1"/>
</dbReference>
<organism evidence="1 2">
    <name type="scientific">Niastella soli</name>
    <dbReference type="NCBI Taxonomy" id="2821487"/>
    <lineage>
        <taxon>Bacteria</taxon>
        <taxon>Pseudomonadati</taxon>
        <taxon>Bacteroidota</taxon>
        <taxon>Chitinophagia</taxon>
        <taxon>Chitinophagales</taxon>
        <taxon>Chitinophagaceae</taxon>
        <taxon>Niastella</taxon>
    </lineage>
</organism>
<dbReference type="Proteomes" id="UP000677244">
    <property type="component" value="Unassembled WGS sequence"/>
</dbReference>
<proteinExistence type="predicted"/>